<evidence type="ECO:0000313" key="2">
    <source>
        <dbReference type="Proteomes" id="UP000786387"/>
    </source>
</evidence>
<evidence type="ECO:0000313" key="1">
    <source>
        <dbReference type="EMBL" id="MBA1273533.1"/>
    </source>
</evidence>
<organism evidence="1 2">
    <name type="scientific">Stutzerimonas azotifigens</name>
    <dbReference type="NCBI Taxonomy" id="291995"/>
    <lineage>
        <taxon>Bacteria</taxon>
        <taxon>Pseudomonadati</taxon>
        <taxon>Pseudomonadota</taxon>
        <taxon>Gammaproteobacteria</taxon>
        <taxon>Pseudomonadales</taxon>
        <taxon>Pseudomonadaceae</taxon>
        <taxon>Stutzerimonas</taxon>
    </lineage>
</organism>
<dbReference type="InterPro" id="IPR029058">
    <property type="entry name" value="AB_hydrolase_fold"/>
</dbReference>
<dbReference type="RefSeq" id="WP_181070473.1">
    <property type="nucleotide sequence ID" value="NZ_JAAMRF010000004.1"/>
</dbReference>
<reference evidence="1 2" key="1">
    <citation type="submission" date="2020-02" db="EMBL/GenBank/DDBJ databases">
        <title>Synteny-based analysis reveals conserved mechanism for high triclosan tolerance in Pseudomonas, as well as instances of horizontal transfer.</title>
        <authorList>
            <person name="Mcfarland A.G."/>
            <person name="Bertucci H.K."/>
            <person name="Litmann E."/>
            <person name="Shen J."/>
            <person name="Huttenhower C."/>
            <person name="Hartmann E.M."/>
        </authorList>
    </citation>
    <scope>NUCLEOTIDE SEQUENCE [LARGE SCALE GENOMIC DNA]</scope>
    <source>
        <strain evidence="1 2">115A1</strain>
    </source>
</reference>
<keyword evidence="2" id="KW-1185">Reference proteome</keyword>
<dbReference type="PANTHER" id="PTHR35602">
    <property type="entry name" value="ESTERASE YQIA-RELATED"/>
    <property type="match status" value="1"/>
</dbReference>
<name>A0ABR5Z009_9GAMM</name>
<comment type="caution">
    <text evidence="1">The sequence shown here is derived from an EMBL/GenBank/DDBJ whole genome shotgun (WGS) entry which is preliminary data.</text>
</comment>
<dbReference type="PANTHER" id="PTHR35602:SF3">
    <property type="entry name" value="ESTERASE YQIA"/>
    <property type="match status" value="1"/>
</dbReference>
<proteinExistence type="predicted"/>
<dbReference type="EMBL" id="JAAMRF010000004">
    <property type="protein sequence ID" value="MBA1273533.1"/>
    <property type="molecule type" value="Genomic_DNA"/>
</dbReference>
<gene>
    <name evidence="1" type="ORF">G7026_09215</name>
</gene>
<dbReference type="Proteomes" id="UP000786387">
    <property type="component" value="Unassembled WGS sequence"/>
</dbReference>
<dbReference type="GO" id="GO:0016787">
    <property type="term" value="F:hydrolase activity"/>
    <property type="evidence" value="ECO:0007669"/>
    <property type="project" value="UniProtKB-KW"/>
</dbReference>
<sequence length="205" mass="22672">MSRNPASLLYLHGFNSSPASQKARQLSAGFERVGLADRLRVPALHHHPREAIAQLEAVIAELGRPVLVGSSLGGYYATHLAERHGLKALLINPAVNPHCLFDGYLGPQTNFYSGEVWELTEDHVTALAELEVPAPADPQRYQVWLQTADETLDYRHAERFYEGCSLRIQAGGDHGFQGFAQRLPALLAFAGFDSAHWRDVDFSDL</sequence>
<keyword evidence="1" id="KW-0378">Hydrolase</keyword>
<dbReference type="InterPro" id="IPR008886">
    <property type="entry name" value="UPF0227/Esterase_YqiA"/>
</dbReference>
<dbReference type="Gene3D" id="3.40.50.1820">
    <property type="entry name" value="alpha/beta hydrolase"/>
    <property type="match status" value="1"/>
</dbReference>
<dbReference type="Pfam" id="PF05728">
    <property type="entry name" value="UPF0227"/>
    <property type="match status" value="1"/>
</dbReference>
<protein>
    <submittedName>
        <fullName evidence="1">Alpha/beta fold hydrolase</fullName>
    </submittedName>
</protein>
<accession>A0ABR5Z009</accession>
<dbReference type="SUPFAM" id="SSF53474">
    <property type="entry name" value="alpha/beta-Hydrolases"/>
    <property type="match status" value="1"/>
</dbReference>